<proteinExistence type="predicted"/>
<sequence>MACLARTANVLAFAVLFFQYGVMMKPPAPAGTRRFLQIYAGQLPTGAYPTIKPVWQLGTQWAGTV</sequence>
<evidence type="ECO:0000313" key="2">
    <source>
        <dbReference type="Proteomes" id="UP000028181"/>
    </source>
</evidence>
<protein>
    <submittedName>
        <fullName evidence="1">Uncharacterized protein</fullName>
    </submittedName>
</protein>
<dbReference type="eggNOG" id="ENOG5030YC5">
    <property type="taxonomic scope" value="Bacteria"/>
</dbReference>
<accession>A0A068SKI2</accession>
<dbReference type="HOGENOM" id="CLU_2845330_0_0_5"/>
<organism evidence="1 2">
    <name type="scientific">Neorhizobium galegae bv. orientalis str. HAMBI 540</name>
    <dbReference type="NCBI Taxonomy" id="1028800"/>
    <lineage>
        <taxon>Bacteria</taxon>
        <taxon>Pseudomonadati</taxon>
        <taxon>Pseudomonadota</taxon>
        <taxon>Alphaproteobacteria</taxon>
        <taxon>Hyphomicrobiales</taxon>
        <taxon>Rhizobiaceae</taxon>
        <taxon>Rhizobium/Agrobacterium group</taxon>
        <taxon>Neorhizobium</taxon>
    </lineage>
</organism>
<dbReference type="KEGG" id="ngg:RG540_CH04760"/>
<reference evidence="2" key="1">
    <citation type="journal article" date="2014" name="BMC Genomics">
        <title>Genome sequencing of two Neorhizobium galegae strains reveals a noeT gene responsible for the unusual acetylation of the nodulation factors.</title>
        <authorList>
            <person name="Osterman J."/>
            <person name="Marsh J."/>
            <person name="Laine P.K."/>
            <person name="Zeng Z."/>
            <person name="Alatalo E."/>
            <person name="Sullivan J.T."/>
            <person name="Young J.P."/>
            <person name="Thomas-Oates J."/>
            <person name="Paulin L."/>
            <person name="Lindstrom K."/>
        </authorList>
    </citation>
    <scope>NUCLEOTIDE SEQUENCE [LARGE SCALE GENOMIC DNA]</scope>
    <source>
        <strain evidence="2">HAMBI 540</strain>
    </source>
</reference>
<dbReference type="Proteomes" id="UP000028181">
    <property type="component" value="Chromosome I"/>
</dbReference>
<evidence type="ECO:0000313" key="1">
    <source>
        <dbReference type="EMBL" id="CDN46667.1"/>
    </source>
</evidence>
<dbReference type="PATRIC" id="fig|1028800.3.peg.474"/>
<name>A0A068SKI2_NEOGA</name>
<keyword evidence="2" id="KW-1185">Reference proteome</keyword>
<dbReference type="AlphaFoldDB" id="A0A068SKI2"/>
<dbReference type="EMBL" id="HG938353">
    <property type="protein sequence ID" value="CDN46667.1"/>
    <property type="molecule type" value="Genomic_DNA"/>
</dbReference>
<gene>
    <name evidence="1" type="ORF">RG540_CH04760</name>
</gene>